<sequence length="710" mass="81400">MPNIKSHIPYPQQVLQQSELLLAPIPLQSYQSKLQLPSPHSPMNLEHWRALSEPSSDHSPVLLTISLDPVIIPRPPNLTPGLTDWDYFRHSLDSNINLSIPLKTPTDLDDAVHRFTQHIQQAAWLSSQSQTRPARLQYYNLPQHIRQLITAKRRARSRWQRSRYPSDRQHYDSIANELRNVLSCHRSASYDNYVLSLSEHDKSLWRATKRLLHYPNVSSPLRRADNSWARSDEEKAETFASHLRLMFQPLPDSDPVNTSRVLEFLDSPLPLSLPPPPFTPSDVSFQISRLPTQKSPGYDLITSQVLKNLPRRAIIFLTYLYNSILRTSYFPLLWKFAHIEMIPKPQKILIEPSSYRPISLLPLLSKLFEKLLLKRLFPILETQTVIPNHQFGFRHHHSTVQQCFRVTDQISFALEKKEYCGGVFLDVAQAFDRVWHPGLLFKLKRILPSTYYLILQSYLTNRYSVVCHGEKLSGYIQIKASVPQGSVLGPLLYLVYTADIPTQTSTSMATFADDICLRGIHSLSQVLNDLSSDHSPVLLTTSLDPILELSPPTLTPGYTDWNFFARSSDSVIHLRVPLKSPDELDEAVQEFTLAVQRAAENSSQSPTPNFNTRSINLPQHIRLLITHKRRARSKWQRTRYPSDRQHYERLAYRRFNNKTCGRLLPSAIGIDGNPMQHGASMADEPVPAAPMRCCSENDAISVDDLWPLFY</sequence>
<evidence type="ECO:0000313" key="2">
    <source>
        <dbReference type="EMBL" id="KAL1115515.1"/>
    </source>
</evidence>
<feature type="domain" description="Reverse transcriptase" evidence="1">
    <location>
        <begin position="323"/>
        <end position="593"/>
    </location>
</feature>
<dbReference type="CDD" id="cd01650">
    <property type="entry name" value="RT_nLTR_like"/>
    <property type="match status" value="1"/>
</dbReference>
<dbReference type="InterPro" id="IPR043502">
    <property type="entry name" value="DNA/RNA_pol_sf"/>
</dbReference>
<dbReference type="EMBL" id="JBFDAA010000020">
    <property type="protein sequence ID" value="KAL1115515.1"/>
    <property type="molecule type" value="Genomic_DNA"/>
</dbReference>
<comment type="caution">
    <text evidence="2">The sequence shown here is derived from an EMBL/GenBank/DDBJ whole genome shotgun (WGS) entry which is preliminary data.</text>
</comment>
<gene>
    <name evidence="2" type="ORF">AAG570_007544</name>
</gene>
<protein>
    <recommendedName>
        <fullName evidence="1">Reverse transcriptase domain-containing protein</fullName>
    </recommendedName>
</protein>
<evidence type="ECO:0000313" key="3">
    <source>
        <dbReference type="Proteomes" id="UP001558652"/>
    </source>
</evidence>
<dbReference type="AlphaFoldDB" id="A0ABD0XY06"/>
<keyword evidence="3" id="KW-1185">Reference proteome</keyword>
<dbReference type="SUPFAM" id="SSF56672">
    <property type="entry name" value="DNA/RNA polymerases"/>
    <property type="match status" value="1"/>
</dbReference>
<organism evidence="2 3">
    <name type="scientific">Ranatra chinensis</name>
    <dbReference type="NCBI Taxonomy" id="642074"/>
    <lineage>
        <taxon>Eukaryota</taxon>
        <taxon>Metazoa</taxon>
        <taxon>Ecdysozoa</taxon>
        <taxon>Arthropoda</taxon>
        <taxon>Hexapoda</taxon>
        <taxon>Insecta</taxon>
        <taxon>Pterygota</taxon>
        <taxon>Neoptera</taxon>
        <taxon>Paraneoptera</taxon>
        <taxon>Hemiptera</taxon>
        <taxon>Heteroptera</taxon>
        <taxon>Panheteroptera</taxon>
        <taxon>Nepomorpha</taxon>
        <taxon>Nepidae</taxon>
        <taxon>Ranatrinae</taxon>
        <taxon>Ranatra</taxon>
    </lineage>
</organism>
<dbReference type="PROSITE" id="PS50878">
    <property type="entry name" value="RT_POL"/>
    <property type="match status" value="1"/>
</dbReference>
<proteinExistence type="predicted"/>
<dbReference type="GO" id="GO:0071897">
    <property type="term" value="P:DNA biosynthetic process"/>
    <property type="evidence" value="ECO:0007669"/>
    <property type="project" value="UniProtKB-ARBA"/>
</dbReference>
<reference evidence="2 3" key="1">
    <citation type="submission" date="2024-07" db="EMBL/GenBank/DDBJ databases">
        <title>Chromosome-level genome assembly of the water stick insect Ranatra chinensis (Heteroptera: Nepidae).</title>
        <authorList>
            <person name="Liu X."/>
        </authorList>
    </citation>
    <scope>NUCLEOTIDE SEQUENCE [LARGE SCALE GENOMIC DNA]</scope>
    <source>
        <strain evidence="2">Cailab_2021Rc</strain>
        <tissue evidence="2">Muscle</tissue>
    </source>
</reference>
<dbReference type="PANTHER" id="PTHR19446">
    <property type="entry name" value="REVERSE TRANSCRIPTASES"/>
    <property type="match status" value="1"/>
</dbReference>
<dbReference type="InterPro" id="IPR000477">
    <property type="entry name" value="RT_dom"/>
</dbReference>
<dbReference type="Proteomes" id="UP001558652">
    <property type="component" value="Unassembled WGS sequence"/>
</dbReference>
<evidence type="ECO:0000259" key="1">
    <source>
        <dbReference type="PROSITE" id="PS50878"/>
    </source>
</evidence>
<accession>A0ABD0XY06</accession>
<dbReference type="Pfam" id="PF00078">
    <property type="entry name" value="RVT_1"/>
    <property type="match status" value="1"/>
</dbReference>
<name>A0ABD0XY06_9HEMI</name>